<dbReference type="GO" id="GO:0005524">
    <property type="term" value="F:ATP binding"/>
    <property type="evidence" value="ECO:0007669"/>
    <property type="project" value="UniProtKB-KW"/>
</dbReference>
<dbReference type="Gene3D" id="2.60.34.10">
    <property type="entry name" value="Substrate Binding Domain Of DNAk, Chain A, domain 1"/>
    <property type="match status" value="1"/>
</dbReference>
<dbReference type="InterPro" id="IPR018181">
    <property type="entry name" value="Heat_shock_70_CS"/>
</dbReference>
<name>A0A7Y9XH45_9ACTN</name>
<dbReference type="PRINTS" id="PR00301">
    <property type="entry name" value="HEATSHOCK70"/>
</dbReference>
<keyword evidence="6" id="KW-0143">Chaperone</keyword>
<dbReference type="Gene3D" id="3.30.420.40">
    <property type="match status" value="2"/>
</dbReference>
<proteinExistence type="inferred from homology"/>
<dbReference type="SUPFAM" id="SSF53067">
    <property type="entry name" value="Actin-like ATPase domain"/>
    <property type="match status" value="2"/>
</dbReference>
<evidence type="ECO:0000313" key="11">
    <source>
        <dbReference type="Proteomes" id="UP000584931"/>
    </source>
</evidence>
<evidence type="ECO:0000256" key="2">
    <source>
        <dbReference type="ARBA" id="ARBA00022553"/>
    </source>
</evidence>
<dbReference type="GO" id="GO:0140662">
    <property type="term" value="F:ATP-dependent protein folding chaperone"/>
    <property type="evidence" value="ECO:0007669"/>
    <property type="project" value="InterPro"/>
</dbReference>
<evidence type="ECO:0000256" key="3">
    <source>
        <dbReference type="ARBA" id="ARBA00022741"/>
    </source>
</evidence>
<dbReference type="Pfam" id="PF11977">
    <property type="entry name" value="RNase_Zc3h12a"/>
    <property type="match status" value="1"/>
</dbReference>
<keyword evidence="4 7" id="KW-0067">ATP-binding</keyword>
<evidence type="ECO:0000313" key="10">
    <source>
        <dbReference type="EMBL" id="NYH55721.1"/>
    </source>
</evidence>
<dbReference type="Proteomes" id="UP000584931">
    <property type="component" value="Unassembled WGS sequence"/>
</dbReference>
<evidence type="ECO:0000259" key="9">
    <source>
        <dbReference type="Pfam" id="PF11977"/>
    </source>
</evidence>
<sequence length="692" mass="74471">MSFGIDFGTTNSVLAYWNGEDAEVLALDATNLDDWNYPGFASLFPSMVGVSSVRERVLFGWEAKLRSEQAVPAAKRLLTGDTDILVGDRSWPASTVSAGIFRTIRDRASSEQLLDVDTAVVTVPANSAGAARFRTRAAAREAGIRVDSLINEPTAAALYYKQQLGGDDLESVVTFDWGGGTIDVTVLEAEDGVFEERAARGVAQLGGLEIDQALQRLVLAKAKRKPQGFAEETAFARDIELAKIRLSTEDIVVVPVPGGRAGAEITREEFENAIRPIVTKAIDPLLRCLADLDRVPEDIDSVLMIGGSSQIPLVRQMVGEVMGDRLVSADLCDPMTAVAQGAAVAAAINSGELDVDLAVGTTHALGTASTKMDGDTEIRSFSQIIPRNATLPRSQDRNYRPNRPGQKQLGVEIWEGDPADSVNKEIGAANGSNICLTKLDIALPPFTDPEDTSFTLTYTYDVNGLLEVRAVLDRTQEVLVNREINAFGPSTTGVGVSAASLREFLETRPSLPGPTSRPAEQTATSAGAVGEQEPRPSPVVVAQVVEGAASERRTLVVDGSNLAWGSQNRSMGGQPTLARLHSALEELREQHPGTELIVFVDANFRHVVPEEEKTQVDREIAEGRLHRVPAGTVGGADVYLLDIARKKDGVVVSNDNFSQHTEYHSWLAGKGRLLGATEVAGMWAFKERRLIR</sequence>
<accession>A0A7Y9XH45</accession>
<dbReference type="PROSITE" id="PS01036">
    <property type="entry name" value="HSP70_3"/>
    <property type="match status" value="1"/>
</dbReference>
<keyword evidence="5" id="KW-0346">Stress response</keyword>
<dbReference type="InterPro" id="IPR021869">
    <property type="entry name" value="RNase_Zc3h12_NYN"/>
</dbReference>
<comment type="caution">
    <text evidence="10">The sequence shown here is derived from an EMBL/GenBank/DDBJ whole genome shotgun (WGS) entry which is preliminary data.</text>
</comment>
<comment type="similarity">
    <text evidence="1 7">Belongs to the heat shock protein 70 family.</text>
</comment>
<evidence type="ECO:0000256" key="7">
    <source>
        <dbReference type="RuleBase" id="RU003322"/>
    </source>
</evidence>
<organism evidence="10 11">
    <name type="scientific">Nocardiopsis sinuspersici</name>
    <dbReference type="NCBI Taxonomy" id="501010"/>
    <lineage>
        <taxon>Bacteria</taxon>
        <taxon>Bacillati</taxon>
        <taxon>Actinomycetota</taxon>
        <taxon>Actinomycetes</taxon>
        <taxon>Streptosporangiales</taxon>
        <taxon>Nocardiopsidaceae</taxon>
        <taxon>Nocardiopsis</taxon>
    </lineage>
</organism>
<reference evidence="10 11" key="1">
    <citation type="submission" date="2020-07" db="EMBL/GenBank/DDBJ databases">
        <title>Sequencing the genomes of 1000 actinobacteria strains.</title>
        <authorList>
            <person name="Klenk H.-P."/>
        </authorList>
    </citation>
    <scope>NUCLEOTIDE SEQUENCE [LARGE SCALE GENOMIC DNA]</scope>
    <source>
        <strain evidence="10 11">DSM 45278</strain>
    </source>
</reference>
<dbReference type="InterPro" id="IPR043129">
    <property type="entry name" value="ATPase_NBD"/>
</dbReference>
<dbReference type="InterPro" id="IPR013126">
    <property type="entry name" value="Hsp_70_fam"/>
</dbReference>
<evidence type="ECO:0000256" key="1">
    <source>
        <dbReference type="ARBA" id="ARBA00007381"/>
    </source>
</evidence>
<keyword evidence="2" id="KW-0597">Phosphoprotein</keyword>
<dbReference type="InterPro" id="IPR029047">
    <property type="entry name" value="HSP70_peptide-bd_sf"/>
</dbReference>
<dbReference type="Gene3D" id="3.90.640.10">
    <property type="entry name" value="Actin, Chain A, domain 4"/>
    <property type="match status" value="1"/>
</dbReference>
<dbReference type="AlphaFoldDB" id="A0A7Y9XH45"/>
<dbReference type="EMBL" id="JACCHL010000001">
    <property type="protein sequence ID" value="NYH55721.1"/>
    <property type="molecule type" value="Genomic_DNA"/>
</dbReference>
<evidence type="ECO:0000256" key="5">
    <source>
        <dbReference type="ARBA" id="ARBA00023016"/>
    </source>
</evidence>
<evidence type="ECO:0000256" key="8">
    <source>
        <dbReference type="SAM" id="MobiDB-lite"/>
    </source>
</evidence>
<protein>
    <submittedName>
        <fullName evidence="10">Molecular chaperone DnaK (HSP70)</fullName>
    </submittedName>
</protein>
<dbReference type="RefSeq" id="WP_179811697.1">
    <property type="nucleotide sequence ID" value="NZ_JACCHL010000001.1"/>
</dbReference>
<feature type="domain" description="RNase NYN" evidence="9">
    <location>
        <begin position="552"/>
        <end position="664"/>
    </location>
</feature>
<evidence type="ECO:0000256" key="6">
    <source>
        <dbReference type="ARBA" id="ARBA00023186"/>
    </source>
</evidence>
<feature type="region of interest" description="Disordered" evidence="8">
    <location>
        <begin position="507"/>
        <end position="537"/>
    </location>
</feature>
<dbReference type="Gene3D" id="3.40.50.11980">
    <property type="match status" value="1"/>
</dbReference>
<evidence type="ECO:0000256" key="4">
    <source>
        <dbReference type="ARBA" id="ARBA00022840"/>
    </source>
</evidence>
<dbReference type="PANTHER" id="PTHR19375">
    <property type="entry name" value="HEAT SHOCK PROTEIN 70KDA"/>
    <property type="match status" value="1"/>
</dbReference>
<dbReference type="SUPFAM" id="SSF100920">
    <property type="entry name" value="Heat shock protein 70kD (HSP70), peptide-binding domain"/>
    <property type="match status" value="1"/>
</dbReference>
<keyword evidence="3 7" id="KW-0547">Nucleotide-binding</keyword>
<dbReference type="Pfam" id="PF00012">
    <property type="entry name" value="HSP70"/>
    <property type="match status" value="1"/>
</dbReference>
<gene>
    <name evidence="10" type="ORF">HNR06_005310</name>
</gene>